<dbReference type="AlphaFoldDB" id="A0A507DFI9"/>
<proteinExistence type="predicted"/>
<evidence type="ECO:0000256" key="1">
    <source>
        <dbReference type="SAM" id="MobiDB-lite"/>
    </source>
</evidence>
<gene>
    <name evidence="2" type="ORF">SeMB42_g02287</name>
</gene>
<evidence type="ECO:0000313" key="2">
    <source>
        <dbReference type="EMBL" id="TPX50306.1"/>
    </source>
</evidence>
<dbReference type="VEuPathDB" id="FungiDB:SeMB42_g02287"/>
<sequence>MNLRIKENHEAEHDEESYRYCRITSDNPLLLGFRWWMLSSRTVISQRSGLFWAIRATDTGTQPAELQHSGGDDVDVEANARCVFDAPSYGHQESAPDSSVADKIPYATAVDESELESAPDSSVATFGSLESYREPR</sequence>
<comment type="caution">
    <text evidence="2">The sequence shown here is derived from an EMBL/GenBank/DDBJ whole genome shotgun (WGS) entry which is preliminary data.</text>
</comment>
<accession>A0A507DFI9</accession>
<evidence type="ECO:0000313" key="3">
    <source>
        <dbReference type="Proteomes" id="UP000317494"/>
    </source>
</evidence>
<dbReference type="EMBL" id="QEAN01000069">
    <property type="protein sequence ID" value="TPX50306.1"/>
    <property type="molecule type" value="Genomic_DNA"/>
</dbReference>
<protein>
    <submittedName>
        <fullName evidence="2">Uncharacterized protein</fullName>
    </submittedName>
</protein>
<name>A0A507DFI9_9FUNG</name>
<dbReference type="Proteomes" id="UP000317494">
    <property type="component" value="Unassembled WGS sequence"/>
</dbReference>
<feature type="region of interest" description="Disordered" evidence="1">
    <location>
        <begin position="111"/>
        <end position="136"/>
    </location>
</feature>
<reference evidence="2 3" key="1">
    <citation type="journal article" date="2019" name="Sci. Rep.">
        <title>Comparative genomics of chytrid fungi reveal insights into the obligate biotrophic and pathogenic lifestyle of Synchytrium endobioticum.</title>
        <authorList>
            <person name="van de Vossenberg B.T.L.H."/>
            <person name="Warris S."/>
            <person name="Nguyen H.D.T."/>
            <person name="van Gent-Pelzer M.P.E."/>
            <person name="Joly D.L."/>
            <person name="van de Geest H.C."/>
            <person name="Bonants P.J.M."/>
            <person name="Smith D.S."/>
            <person name="Levesque C.A."/>
            <person name="van der Lee T.A.J."/>
        </authorList>
    </citation>
    <scope>NUCLEOTIDE SEQUENCE [LARGE SCALE GENOMIC DNA]</scope>
    <source>
        <strain evidence="2 3">MB42</strain>
    </source>
</reference>
<keyword evidence="3" id="KW-1185">Reference proteome</keyword>
<organism evidence="2 3">
    <name type="scientific">Synchytrium endobioticum</name>
    <dbReference type="NCBI Taxonomy" id="286115"/>
    <lineage>
        <taxon>Eukaryota</taxon>
        <taxon>Fungi</taxon>
        <taxon>Fungi incertae sedis</taxon>
        <taxon>Chytridiomycota</taxon>
        <taxon>Chytridiomycota incertae sedis</taxon>
        <taxon>Chytridiomycetes</taxon>
        <taxon>Synchytriales</taxon>
        <taxon>Synchytriaceae</taxon>
        <taxon>Synchytrium</taxon>
    </lineage>
</organism>